<name>A0ABS4FNC1_9BACL</name>
<dbReference type="RefSeq" id="WP_210087714.1">
    <property type="nucleotide sequence ID" value="NZ_JAGGKG010000002.1"/>
</dbReference>
<dbReference type="Pfam" id="PF13271">
    <property type="entry name" value="DUF4062"/>
    <property type="match status" value="1"/>
</dbReference>
<keyword evidence="3" id="KW-1185">Reference proteome</keyword>
<dbReference type="InterPro" id="IPR025139">
    <property type="entry name" value="DUF4062"/>
</dbReference>
<gene>
    <name evidence="2" type="ORF">J2Z32_000653</name>
</gene>
<feature type="domain" description="DUF4062" evidence="1">
    <location>
        <begin position="5"/>
        <end position="91"/>
    </location>
</feature>
<proteinExistence type="predicted"/>
<protein>
    <recommendedName>
        <fullName evidence="1">DUF4062 domain-containing protein</fullName>
    </recommendedName>
</protein>
<organism evidence="2 3">
    <name type="scientific">Paenibacillus turicensis</name>
    <dbReference type="NCBI Taxonomy" id="160487"/>
    <lineage>
        <taxon>Bacteria</taxon>
        <taxon>Bacillati</taxon>
        <taxon>Bacillota</taxon>
        <taxon>Bacilli</taxon>
        <taxon>Bacillales</taxon>
        <taxon>Paenibacillaceae</taxon>
        <taxon>Paenibacillus</taxon>
    </lineage>
</organism>
<evidence type="ECO:0000259" key="1">
    <source>
        <dbReference type="Pfam" id="PF13271"/>
    </source>
</evidence>
<evidence type="ECO:0000313" key="2">
    <source>
        <dbReference type="EMBL" id="MBP1904036.1"/>
    </source>
</evidence>
<dbReference type="EMBL" id="JAGGKG010000002">
    <property type="protein sequence ID" value="MBP1904036.1"/>
    <property type="molecule type" value="Genomic_DNA"/>
</dbReference>
<dbReference type="Proteomes" id="UP001519272">
    <property type="component" value="Unassembled WGS sequence"/>
</dbReference>
<comment type="caution">
    <text evidence="2">The sequence shown here is derived from an EMBL/GenBank/DDBJ whole genome shotgun (WGS) entry which is preliminary data.</text>
</comment>
<accession>A0ABS4FNC1</accession>
<evidence type="ECO:0000313" key="3">
    <source>
        <dbReference type="Proteomes" id="UP001519272"/>
    </source>
</evidence>
<sequence>MPRTKIFISSVNQDGLKSLRRNAFRQLTALGHEPLMWEENLGPWPAHSDPITQCLEAVEQCDIYLLFLGNKAGTYDPIAQRTVTHMEFIKAHEQGKTILVFGDVELKSLFFGQVKPIIEQFVEQSIAKQERFPSPLHIMNKLSATAEVPSHVDAYVWYFLYDMLMRKVYIDDLSLGVPIDWGAYFSDLLRRGSLLLPLEPFIEDNTTRLEQFDEAFDILSGLIPEIQISSLKNANRFLESLVSRLQGGVIEQNYGPYMSEKVGYYENCSGATLYRFEDELSKLVLVAAAGDAKGPDIYELDNQSSYAVLTYNMGDQEEQIFYKESKAMFYYCIRMGKYVLTLHFPCNPAWDYVMFIHYKEYANHAILSKNPLVIQFIKLFLGGVTS</sequence>
<reference evidence="2 3" key="1">
    <citation type="submission" date="2021-03" db="EMBL/GenBank/DDBJ databases">
        <title>Genomic Encyclopedia of Type Strains, Phase IV (KMG-IV): sequencing the most valuable type-strain genomes for metagenomic binning, comparative biology and taxonomic classification.</title>
        <authorList>
            <person name="Goeker M."/>
        </authorList>
    </citation>
    <scope>NUCLEOTIDE SEQUENCE [LARGE SCALE GENOMIC DNA]</scope>
    <source>
        <strain evidence="2 3">DSM 14349</strain>
    </source>
</reference>